<keyword evidence="1" id="KW-0808">Transferase</keyword>
<evidence type="ECO:0000256" key="3">
    <source>
        <dbReference type="ARBA" id="ARBA00022777"/>
    </source>
</evidence>
<dbReference type="Gene3D" id="1.10.510.10">
    <property type="entry name" value="Transferase(Phosphotransferase) domain 1"/>
    <property type="match status" value="1"/>
</dbReference>
<dbReference type="Gene3D" id="3.30.200.20">
    <property type="entry name" value="Phosphorylase Kinase, domain 1"/>
    <property type="match status" value="1"/>
</dbReference>
<keyword evidence="2" id="KW-0547">Nucleotide-binding</keyword>
<protein>
    <submittedName>
        <fullName evidence="7">Protein kinase</fullName>
    </submittedName>
</protein>
<proteinExistence type="predicted"/>
<name>A0ABV5NNT1_9ACTN</name>
<dbReference type="InterPro" id="IPR011042">
    <property type="entry name" value="6-blade_b-propeller_TolB-like"/>
</dbReference>
<evidence type="ECO:0000259" key="6">
    <source>
        <dbReference type="PROSITE" id="PS50011"/>
    </source>
</evidence>
<dbReference type="Proteomes" id="UP001589568">
    <property type="component" value="Unassembled WGS sequence"/>
</dbReference>
<feature type="region of interest" description="Disordered" evidence="5">
    <location>
        <begin position="319"/>
        <end position="341"/>
    </location>
</feature>
<dbReference type="CDD" id="cd14014">
    <property type="entry name" value="STKc_PknB_like"/>
    <property type="match status" value="1"/>
</dbReference>
<evidence type="ECO:0000256" key="5">
    <source>
        <dbReference type="SAM" id="MobiDB-lite"/>
    </source>
</evidence>
<dbReference type="EMBL" id="JBHMCF010000020">
    <property type="protein sequence ID" value="MFB9471973.1"/>
    <property type="molecule type" value="Genomic_DNA"/>
</dbReference>
<keyword evidence="3 7" id="KW-0418">Kinase</keyword>
<reference evidence="7 8" key="1">
    <citation type="submission" date="2024-09" db="EMBL/GenBank/DDBJ databases">
        <authorList>
            <person name="Sun Q."/>
            <person name="Mori K."/>
        </authorList>
    </citation>
    <scope>NUCLEOTIDE SEQUENCE [LARGE SCALE GENOMIC DNA]</scope>
    <source>
        <strain evidence="7 8">JCM 3324</strain>
    </source>
</reference>
<dbReference type="GO" id="GO:0016301">
    <property type="term" value="F:kinase activity"/>
    <property type="evidence" value="ECO:0007669"/>
    <property type="project" value="UniProtKB-KW"/>
</dbReference>
<dbReference type="InterPro" id="IPR008271">
    <property type="entry name" value="Ser/Thr_kinase_AS"/>
</dbReference>
<dbReference type="Pfam" id="PF00069">
    <property type="entry name" value="Pkinase"/>
    <property type="match status" value="1"/>
</dbReference>
<dbReference type="PANTHER" id="PTHR43289">
    <property type="entry name" value="MITOGEN-ACTIVATED PROTEIN KINASE KINASE KINASE 20-RELATED"/>
    <property type="match status" value="1"/>
</dbReference>
<dbReference type="PROSITE" id="PS00108">
    <property type="entry name" value="PROTEIN_KINASE_ST"/>
    <property type="match status" value="1"/>
</dbReference>
<evidence type="ECO:0000313" key="8">
    <source>
        <dbReference type="Proteomes" id="UP001589568"/>
    </source>
</evidence>
<evidence type="ECO:0000256" key="1">
    <source>
        <dbReference type="ARBA" id="ARBA00022679"/>
    </source>
</evidence>
<dbReference type="Gene3D" id="2.120.10.30">
    <property type="entry name" value="TolB, C-terminal domain"/>
    <property type="match status" value="1"/>
</dbReference>
<dbReference type="SUPFAM" id="SSF56112">
    <property type="entry name" value="Protein kinase-like (PK-like)"/>
    <property type="match status" value="1"/>
</dbReference>
<evidence type="ECO:0000256" key="4">
    <source>
        <dbReference type="ARBA" id="ARBA00022840"/>
    </source>
</evidence>
<dbReference type="SUPFAM" id="SSF63829">
    <property type="entry name" value="Calcium-dependent phosphotriesterase"/>
    <property type="match status" value="1"/>
</dbReference>
<sequence>MNPLLAGDPAEVDGHRVVGRLGQGGQGVVYLGEAPAGTPVAIKMLGSGLDDPEARDRFRQEIGYARRVKAFCTAQVLASGEFAGTPYVVSEYVDGPALADVLVHRGPLRGAELRRLAIGTLTALAAIHQAGVVHRDFKPGNVLLSRHGPRVIDFGISRALEEVEADGRHIVGTPPYMAPEQFGGAPIGPAADMFAWAGTMVAAATGRPAFGTGELPALIARILTAEPDLGNLDGELRELAARCLDKDPDARPTATQALLTLLGHPGEAPHDTGEQRLLAQGRQSAAPPRRRRWPLGVAAVGTALAVSVAVLLLRPAPEAAPRPPAAVSAPLPTPSPGTMAPEPVTETKVPDTGIVLHENPADPLWVSSYRSTSSSMVTGHVRDPATGDFAFFGNLEEPIVSPGGRFVASLTYTRLLSDGFETITIRDRATRQERKPRTVDKPRTLMDPVWAEDGRRLLATVVDYDYGGDKETRTVGFAVVDAVTGGVTVTEAPGPFRSRYAWGSDFAGVLQRAGDGSVRVLNLNGTVLRSFEGVGELETGGAVRSALGTVFPTACPGTSRDIRFWDERTGARKGTARLPAGAVFHGWLDGDHLLATVREGRRARVVMADTTGKPVRTLISATREELDDAVFWFSRK</sequence>
<dbReference type="PANTHER" id="PTHR43289:SF34">
    <property type="entry name" value="SERINE_THREONINE-PROTEIN KINASE YBDM-RELATED"/>
    <property type="match status" value="1"/>
</dbReference>
<dbReference type="RefSeq" id="WP_345398822.1">
    <property type="nucleotide sequence ID" value="NZ_BAAAXS010000001.1"/>
</dbReference>
<organism evidence="7 8">
    <name type="scientific">Nonomuraea salmonea</name>
    <dbReference type="NCBI Taxonomy" id="46181"/>
    <lineage>
        <taxon>Bacteria</taxon>
        <taxon>Bacillati</taxon>
        <taxon>Actinomycetota</taxon>
        <taxon>Actinomycetes</taxon>
        <taxon>Streptosporangiales</taxon>
        <taxon>Streptosporangiaceae</taxon>
        <taxon>Nonomuraea</taxon>
    </lineage>
</organism>
<evidence type="ECO:0000256" key="2">
    <source>
        <dbReference type="ARBA" id="ARBA00022741"/>
    </source>
</evidence>
<dbReference type="InterPro" id="IPR000719">
    <property type="entry name" value="Prot_kinase_dom"/>
</dbReference>
<accession>A0ABV5NNT1</accession>
<keyword evidence="8" id="KW-1185">Reference proteome</keyword>
<gene>
    <name evidence="7" type="ORF">ACFFR3_20865</name>
</gene>
<keyword evidence="4" id="KW-0067">ATP-binding</keyword>
<feature type="domain" description="Protein kinase" evidence="6">
    <location>
        <begin position="15"/>
        <end position="267"/>
    </location>
</feature>
<evidence type="ECO:0000313" key="7">
    <source>
        <dbReference type="EMBL" id="MFB9471973.1"/>
    </source>
</evidence>
<comment type="caution">
    <text evidence="7">The sequence shown here is derived from an EMBL/GenBank/DDBJ whole genome shotgun (WGS) entry which is preliminary data.</text>
</comment>
<dbReference type="InterPro" id="IPR011009">
    <property type="entry name" value="Kinase-like_dom_sf"/>
</dbReference>
<dbReference type="PROSITE" id="PS50011">
    <property type="entry name" value="PROTEIN_KINASE_DOM"/>
    <property type="match status" value="1"/>
</dbReference>